<protein>
    <submittedName>
        <fullName evidence="6">DNA-binding LacI/PurR family transcriptional regulator</fullName>
    </submittedName>
</protein>
<reference evidence="6 7" key="1">
    <citation type="submission" date="2020-08" db="EMBL/GenBank/DDBJ databases">
        <title>Genomic Encyclopedia of Type Strains, Phase IV (KMG-V): Genome sequencing to study the core and pangenomes of soil and plant-associated prokaryotes.</title>
        <authorList>
            <person name="Whitman W."/>
        </authorList>
    </citation>
    <scope>NUCLEOTIDE SEQUENCE [LARGE SCALE GENOMIC DNA]</scope>
    <source>
        <strain evidence="6 7">SEMIA 4060</strain>
    </source>
</reference>
<accession>A0A7X0IYJ4</accession>
<dbReference type="PANTHER" id="PTHR30146:SF95">
    <property type="entry name" value="RIBOSE OPERON REPRESSOR"/>
    <property type="match status" value="1"/>
</dbReference>
<evidence type="ECO:0000256" key="1">
    <source>
        <dbReference type="ARBA" id="ARBA00022491"/>
    </source>
</evidence>
<keyword evidence="3 6" id="KW-0238">DNA-binding</keyword>
<dbReference type="SUPFAM" id="SSF47413">
    <property type="entry name" value="lambda repressor-like DNA-binding domains"/>
    <property type="match status" value="1"/>
</dbReference>
<evidence type="ECO:0000259" key="5">
    <source>
        <dbReference type="PROSITE" id="PS50932"/>
    </source>
</evidence>
<keyword evidence="4" id="KW-0804">Transcription</keyword>
<dbReference type="InterPro" id="IPR046335">
    <property type="entry name" value="LacI/GalR-like_sensor"/>
</dbReference>
<dbReference type="InterPro" id="IPR000843">
    <property type="entry name" value="HTH_LacI"/>
</dbReference>
<keyword evidence="2" id="KW-0805">Transcription regulation</keyword>
<organism evidence="6 7">
    <name type="scientific">Rhizobium lusitanum</name>
    <dbReference type="NCBI Taxonomy" id="293958"/>
    <lineage>
        <taxon>Bacteria</taxon>
        <taxon>Pseudomonadati</taxon>
        <taxon>Pseudomonadota</taxon>
        <taxon>Alphaproteobacteria</taxon>
        <taxon>Hyphomicrobiales</taxon>
        <taxon>Rhizobiaceae</taxon>
        <taxon>Rhizobium/Agrobacterium group</taxon>
        <taxon>Rhizobium</taxon>
    </lineage>
</organism>
<dbReference type="Pfam" id="PF00356">
    <property type="entry name" value="LacI"/>
    <property type="match status" value="1"/>
</dbReference>
<name>A0A7X0IYJ4_9HYPH</name>
<feature type="domain" description="HTH lacI-type" evidence="5">
    <location>
        <begin position="7"/>
        <end position="61"/>
    </location>
</feature>
<gene>
    <name evidence="6" type="ORF">GGD46_006292</name>
</gene>
<dbReference type="GO" id="GO:0003700">
    <property type="term" value="F:DNA-binding transcription factor activity"/>
    <property type="evidence" value="ECO:0007669"/>
    <property type="project" value="TreeGrafter"/>
</dbReference>
<evidence type="ECO:0000256" key="3">
    <source>
        <dbReference type="ARBA" id="ARBA00023125"/>
    </source>
</evidence>
<evidence type="ECO:0000313" key="6">
    <source>
        <dbReference type="EMBL" id="MBB6488967.1"/>
    </source>
</evidence>
<dbReference type="AlphaFoldDB" id="A0A7X0IYJ4"/>
<dbReference type="CDD" id="cd06278">
    <property type="entry name" value="PBP1_LacI-like"/>
    <property type="match status" value="1"/>
</dbReference>
<evidence type="ECO:0000313" key="7">
    <source>
        <dbReference type="Proteomes" id="UP000565576"/>
    </source>
</evidence>
<evidence type="ECO:0000256" key="2">
    <source>
        <dbReference type="ARBA" id="ARBA00023015"/>
    </source>
</evidence>
<dbReference type="GO" id="GO:0000976">
    <property type="term" value="F:transcription cis-regulatory region binding"/>
    <property type="evidence" value="ECO:0007669"/>
    <property type="project" value="TreeGrafter"/>
</dbReference>
<sequence>MSQRDFVSADEVARRAGVSRSAVSRAFTPGASVSDTTRQKVLQAAEELGYQVNHLARGLMRNESGIVCLIVSDVATPYRSTLLRELTLQLQLAGKVAMLINTDRSDGSVNRALEQAIRYRADASVILSGLPDKSITELCLRSGQRLVLINRDEDQSGAFHINLDDREAAGRVVTAFVRAGCSRLAFANSEAGTPSLMAREAGFIAAAKEQGLDVIVERHGSTGYEAGRVVAQRLLTRKERPDAVFCATDLLACGLMDAARHQFSLSIPQQLCIVGFDDIEQASWSSYRLTTFAQPIGAIAREAVAWLSQGGVADGRSLTLQADLIWRDSVRGG</sequence>
<dbReference type="PANTHER" id="PTHR30146">
    <property type="entry name" value="LACI-RELATED TRANSCRIPTIONAL REPRESSOR"/>
    <property type="match status" value="1"/>
</dbReference>
<dbReference type="Gene3D" id="3.40.50.2300">
    <property type="match status" value="2"/>
</dbReference>
<dbReference type="SMART" id="SM00354">
    <property type="entry name" value="HTH_LACI"/>
    <property type="match status" value="1"/>
</dbReference>
<dbReference type="RefSeq" id="WP_184710880.1">
    <property type="nucleotide sequence ID" value="NZ_JACHBG010000029.1"/>
</dbReference>
<dbReference type="EMBL" id="JACHBG010000029">
    <property type="protein sequence ID" value="MBB6488967.1"/>
    <property type="molecule type" value="Genomic_DNA"/>
</dbReference>
<dbReference type="InterPro" id="IPR010982">
    <property type="entry name" value="Lambda_DNA-bd_dom_sf"/>
</dbReference>
<dbReference type="SUPFAM" id="SSF53822">
    <property type="entry name" value="Periplasmic binding protein-like I"/>
    <property type="match status" value="1"/>
</dbReference>
<dbReference type="Pfam" id="PF13377">
    <property type="entry name" value="Peripla_BP_3"/>
    <property type="match status" value="1"/>
</dbReference>
<comment type="caution">
    <text evidence="6">The sequence shown here is derived from an EMBL/GenBank/DDBJ whole genome shotgun (WGS) entry which is preliminary data.</text>
</comment>
<dbReference type="Gene3D" id="1.10.260.40">
    <property type="entry name" value="lambda repressor-like DNA-binding domains"/>
    <property type="match status" value="1"/>
</dbReference>
<dbReference type="PROSITE" id="PS50932">
    <property type="entry name" value="HTH_LACI_2"/>
    <property type="match status" value="1"/>
</dbReference>
<dbReference type="Proteomes" id="UP000565576">
    <property type="component" value="Unassembled WGS sequence"/>
</dbReference>
<dbReference type="InterPro" id="IPR028082">
    <property type="entry name" value="Peripla_BP_I"/>
</dbReference>
<proteinExistence type="predicted"/>
<evidence type="ECO:0000256" key="4">
    <source>
        <dbReference type="ARBA" id="ARBA00023163"/>
    </source>
</evidence>
<dbReference type="CDD" id="cd01392">
    <property type="entry name" value="HTH_LacI"/>
    <property type="match status" value="1"/>
</dbReference>
<keyword evidence="1" id="KW-0678">Repressor</keyword>